<dbReference type="AlphaFoldDB" id="A0A6I4W5K8"/>
<evidence type="ECO:0000256" key="1">
    <source>
        <dbReference type="ARBA" id="ARBA00004141"/>
    </source>
</evidence>
<evidence type="ECO:0000313" key="9">
    <source>
        <dbReference type="Proteomes" id="UP000431901"/>
    </source>
</evidence>
<sequence>MKNDDSATDDGRIAVTGTGLAALGVLAFSFTFPANVLALDGLPPALIGVGRCAVAALPAGLLLLAVPGPAPRRGDWAGLLVVVGGVLLGYPVLTSLALAHGSSSAHAAVIIGLLPGATAVCALARGGERPSRAFWLAAAAGAVCVTGFALVRGGGGLGAADLLLLAALVVGAAGYAEGGRIARTLGGPRVISWALVLAAPVALPATFAMLADAGPHWTGRTVAGFAYLTFGSSFLGFFAWYAGMARTGIARAGQVQLVQPLLTLAWSALLLGEHVDALTAGVAVAVLVCVGVTQRARIRRAPVPAPAERLDVAA</sequence>
<feature type="transmembrane region" description="Helical" evidence="6">
    <location>
        <begin position="12"/>
        <end position="32"/>
    </location>
</feature>
<dbReference type="InterPro" id="IPR050638">
    <property type="entry name" value="AA-Vitamin_Transporters"/>
</dbReference>
<keyword evidence="5 6" id="KW-0472">Membrane</keyword>
<comment type="subcellular location">
    <subcellularLocation>
        <location evidence="1">Membrane</location>
        <topology evidence="1">Multi-pass membrane protein</topology>
    </subcellularLocation>
</comment>
<dbReference type="OrthoDB" id="9784288at2"/>
<dbReference type="InterPro" id="IPR000620">
    <property type="entry name" value="EamA_dom"/>
</dbReference>
<evidence type="ECO:0000313" key="8">
    <source>
        <dbReference type="EMBL" id="MXQ63625.1"/>
    </source>
</evidence>
<organism evidence="8 9">
    <name type="scientific">Actinomadura rayongensis</name>
    <dbReference type="NCBI Taxonomy" id="1429076"/>
    <lineage>
        <taxon>Bacteria</taxon>
        <taxon>Bacillati</taxon>
        <taxon>Actinomycetota</taxon>
        <taxon>Actinomycetes</taxon>
        <taxon>Streptosporangiales</taxon>
        <taxon>Thermomonosporaceae</taxon>
        <taxon>Actinomadura</taxon>
    </lineage>
</organism>
<feature type="domain" description="EamA" evidence="7">
    <location>
        <begin position="17"/>
        <end position="143"/>
    </location>
</feature>
<dbReference type="Pfam" id="PF00892">
    <property type="entry name" value="EamA"/>
    <property type="match status" value="2"/>
</dbReference>
<feature type="transmembrane region" description="Helical" evidence="6">
    <location>
        <begin position="190"/>
        <end position="210"/>
    </location>
</feature>
<feature type="transmembrane region" description="Helical" evidence="6">
    <location>
        <begin position="76"/>
        <end position="99"/>
    </location>
</feature>
<dbReference type="Proteomes" id="UP000431901">
    <property type="component" value="Unassembled WGS sequence"/>
</dbReference>
<dbReference type="SUPFAM" id="SSF103481">
    <property type="entry name" value="Multidrug resistance efflux transporter EmrE"/>
    <property type="match status" value="2"/>
</dbReference>
<evidence type="ECO:0000256" key="3">
    <source>
        <dbReference type="ARBA" id="ARBA00022692"/>
    </source>
</evidence>
<dbReference type="PANTHER" id="PTHR32322">
    <property type="entry name" value="INNER MEMBRANE TRANSPORTER"/>
    <property type="match status" value="1"/>
</dbReference>
<comment type="similarity">
    <text evidence="2">Belongs to the EamA transporter family.</text>
</comment>
<comment type="caution">
    <text evidence="8">The sequence shown here is derived from an EMBL/GenBank/DDBJ whole genome shotgun (WGS) entry which is preliminary data.</text>
</comment>
<feature type="transmembrane region" description="Helical" evidence="6">
    <location>
        <begin position="105"/>
        <end position="124"/>
    </location>
</feature>
<reference evidence="8 9" key="1">
    <citation type="submission" date="2019-12" db="EMBL/GenBank/DDBJ databases">
        <title>Nocardia macrotermitis sp. nov. and Nocardia aurantia sp. nov., isolated from the gut of the fungus growing-termite Macrotermes natalensis.</title>
        <authorList>
            <person name="Christine B."/>
            <person name="Rene B."/>
        </authorList>
    </citation>
    <scope>NUCLEOTIDE SEQUENCE [LARGE SCALE GENOMIC DNA]</scope>
    <source>
        <strain evidence="8 9">DSM 102126</strain>
    </source>
</reference>
<protein>
    <submittedName>
        <fullName evidence="8">EamA family transporter</fullName>
    </submittedName>
</protein>
<evidence type="ECO:0000259" key="7">
    <source>
        <dbReference type="Pfam" id="PF00892"/>
    </source>
</evidence>
<gene>
    <name evidence="8" type="ORF">GQ466_06235</name>
</gene>
<feature type="transmembrane region" description="Helical" evidence="6">
    <location>
        <begin position="133"/>
        <end position="151"/>
    </location>
</feature>
<evidence type="ECO:0000256" key="4">
    <source>
        <dbReference type="ARBA" id="ARBA00022989"/>
    </source>
</evidence>
<feature type="transmembrane region" description="Helical" evidence="6">
    <location>
        <begin position="44"/>
        <end position="64"/>
    </location>
</feature>
<dbReference type="InterPro" id="IPR037185">
    <property type="entry name" value="EmrE-like"/>
</dbReference>
<dbReference type="RefSeq" id="WP_161101758.1">
    <property type="nucleotide sequence ID" value="NZ_JBHLYI010000005.1"/>
</dbReference>
<dbReference type="EMBL" id="WUTW01000001">
    <property type="protein sequence ID" value="MXQ63625.1"/>
    <property type="molecule type" value="Genomic_DNA"/>
</dbReference>
<feature type="domain" description="EamA" evidence="7">
    <location>
        <begin position="161"/>
        <end position="288"/>
    </location>
</feature>
<feature type="transmembrane region" description="Helical" evidence="6">
    <location>
        <begin position="157"/>
        <end position="178"/>
    </location>
</feature>
<feature type="transmembrane region" description="Helical" evidence="6">
    <location>
        <begin position="222"/>
        <end position="243"/>
    </location>
</feature>
<accession>A0A6I4W5K8</accession>
<evidence type="ECO:0000256" key="5">
    <source>
        <dbReference type="ARBA" id="ARBA00023136"/>
    </source>
</evidence>
<keyword evidence="4 6" id="KW-1133">Transmembrane helix</keyword>
<dbReference type="PANTHER" id="PTHR32322:SF2">
    <property type="entry name" value="EAMA DOMAIN-CONTAINING PROTEIN"/>
    <property type="match status" value="1"/>
</dbReference>
<name>A0A6I4W5K8_9ACTN</name>
<proteinExistence type="inferred from homology"/>
<keyword evidence="3 6" id="KW-0812">Transmembrane</keyword>
<evidence type="ECO:0000256" key="2">
    <source>
        <dbReference type="ARBA" id="ARBA00007362"/>
    </source>
</evidence>
<evidence type="ECO:0000256" key="6">
    <source>
        <dbReference type="SAM" id="Phobius"/>
    </source>
</evidence>
<dbReference type="GO" id="GO:0016020">
    <property type="term" value="C:membrane"/>
    <property type="evidence" value="ECO:0007669"/>
    <property type="project" value="UniProtKB-SubCell"/>
</dbReference>
<keyword evidence="9" id="KW-1185">Reference proteome</keyword>